<reference evidence="2 3" key="1">
    <citation type="journal article" date="2012" name="PLoS Pathog.">
        <title>Diverse lifestyles and strategies of plant pathogenesis encoded in the genomes of eighteen Dothideomycetes fungi.</title>
        <authorList>
            <person name="Ohm R.A."/>
            <person name="Feau N."/>
            <person name="Henrissat B."/>
            <person name="Schoch C.L."/>
            <person name="Horwitz B.A."/>
            <person name="Barry K.W."/>
            <person name="Condon B.J."/>
            <person name="Copeland A.C."/>
            <person name="Dhillon B."/>
            <person name="Glaser F."/>
            <person name="Hesse C.N."/>
            <person name="Kosti I."/>
            <person name="LaButti K."/>
            <person name="Lindquist E.A."/>
            <person name="Lucas S."/>
            <person name="Salamov A.A."/>
            <person name="Bradshaw R.E."/>
            <person name="Ciuffetti L."/>
            <person name="Hamelin R.C."/>
            <person name="Kema G.H.J."/>
            <person name="Lawrence C."/>
            <person name="Scott J.A."/>
            <person name="Spatafora J.W."/>
            <person name="Turgeon B.G."/>
            <person name="de Wit P.J.G.M."/>
            <person name="Zhong S."/>
            <person name="Goodwin S.B."/>
            <person name="Grigoriev I.V."/>
        </authorList>
    </citation>
    <scope>NUCLEOTIDE SEQUENCE [LARGE SCALE GENOMIC DNA]</scope>
    <source>
        <strain evidence="2 3">SO2202</strain>
    </source>
</reference>
<feature type="compositionally biased region" description="Low complexity" evidence="1">
    <location>
        <begin position="404"/>
        <end position="418"/>
    </location>
</feature>
<organism evidence="2 3">
    <name type="scientific">Sphaerulina musiva (strain SO2202)</name>
    <name type="common">Poplar stem canker fungus</name>
    <name type="synonym">Septoria musiva</name>
    <dbReference type="NCBI Taxonomy" id="692275"/>
    <lineage>
        <taxon>Eukaryota</taxon>
        <taxon>Fungi</taxon>
        <taxon>Dikarya</taxon>
        <taxon>Ascomycota</taxon>
        <taxon>Pezizomycotina</taxon>
        <taxon>Dothideomycetes</taxon>
        <taxon>Dothideomycetidae</taxon>
        <taxon>Mycosphaerellales</taxon>
        <taxon>Mycosphaerellaceae</taxon>
        <taxon>Sphaerulina</taxon>
    </lineage>
</organism>
<name>M3BR25_SPHMS</name>
<dbReference type="AlphaFoldDB" id="M3BR25"/>
<dbReference type="RefSeq" id="XP_016756694.1">
    <property type="nucleotide sequence ID" value="XM_016907297.1"/>
</dbReference>
<feature type="compositionally biased region" description="Pro residues" evidence="1">
    <location>
        <begin position="1"/>
        <end position="11"/>
    </location>
</feature>
<sequence>MPSLSPAPPVLEDPSCKRQRDNDDDDGDANDPPRARKRARARARRRTRLTPEALRRLSRDTVRSEQRTVQWVQSEAFGSSRGQAKKARKATAALGISSSATSHRRSRRSSKTSQSTRTNSIDSASSIHDASAAQILRDHQIYGPAKRCAPANLVELQEKMRRPRASVSPSRVDEATWERYCRAYYAAKNEDAVTANFMQHFPGNAPYETIQNTAFRKMASLTPSARLPPVKPDIAAGLPPEDIDIKIRREIGAYVLTTNGDTPALVNSFTELKGPRGKEKAGLEQAAYDGAAGARAMHKMRSFGLSAEPEPDGNARTFVTSYMQGTTAFYASHMQPPGRGATTGSYHTYPLGGEFSLGSAAQFRASITSYRNLQDIAASERQAALQLAHAQSVAQQGPNTQDPAAASSVRQARQASSSTKRARRVESSSDDDSYASANEDECNDV</sequence>
<dbReference type="OrthoDB" id="5336565at2759"/>
<evidence type="ECO:0000313" key="2">
    <source>
        <dbReference type="EMBL" id="EMF08573.1"/>
    </source>
</evidence>
<dbReference type="EMBL" id="KB456271">
    <property type="protein sequence ID" value="EMF08573.1"/>
    <property type="molecule type" value="Genomic_DNA"/>
</dbReference>
<feature type="compositionally biased region" description="Low complexity" evidence="1">
    <location>
        <begin position="111"/>
        <end position="126"/>
    </location>
</feature>
<evidence type="ECO:0000313" key="3">
    <source>
        <dbReference type="Proteomes" id="UP000016931"/>
    </source>
</evidence>
<feature type="compositionally biased region" description="Acidic residues" evidence="1">
    <location>
        <begin position="428"/>
        <end position="445"/>
    </location>
</feature>
<accession>M3BR25</accession>
<dbReference type="STRING" id="692275.M3BR25"/>
<feature type="region of interest" description="Disordered" evidence="1">
    <location>
        <begin position="390"/>
        <end position="445"/>
    </location>
</feature>
<feature type="compositionally biased region" description="Basic residues" evidence="1">
    <location>
        <begin position="35"/>
        <end position="48"/>
    </location>
</feature>
<protein>
    <submittedName>
        <fullName evidence="2">Uncharacterized protein</fullName>
    </submittedName>
</protein>
<dbReference type="GeneID" id="27904434"/>
<feature type="compositionally biased region" description="Polar residues" evidence="1">
    <location>
        <begin position="392"/>
        <end position="402"/>
    </location>
</feature>
<feature type="region of interest" description="Disordered" evidence="1">
    <location>
        <begin position="1"/>
        <end position="126"/>
    </location>
</feature>
<gene>
    <name evidence="2" type="ORF">SEPMUDRAFT_152198</name>
</gene>
<dbReference type="HOGENOM" id="CLU_615642_0_0_1"/>
<evidence type="ECO:0000256" key="1">
    <source>
        <dbReference type="SAM" id="MobiDB-lite"/>
    </source>
</evidence>
<feature type="compositionally biased region" description="Polar residues" evidence="1">
    <location>
        <begin position="67"/>
        <end position="82"/>
    </location>
</feature>
<dbReference type="eggNOG" id="ENOG502SJYB">
    <property type="taxonomic scope" value="Eukaryota"/>
</dbReference>
<feature type="compositionally biased region" description="Basic and acidic residues" evidence="1">
    <location>
        <begin position="53"/>
        <end position="66"/>
    </location>
</feature>
<dbReference type="Proteomes" id="UP000016931">
    <property type="component" value="Unassembled WGS sequence"/>
</dbReference>
<keyword evidence="3" id="KW-1185">Reference proteome</keyword>
<proteinExistence type="predicted"/>